<dbReference type="SMART" id="SM00471">
    <property type="entry name" value="HDc"/>
    <property type="match status" value="1"/>
</dbReference>
<dbReference type="Gene3D" id="1.10.3210.10">
    <property type="entry name" value="Hypothetical protein af1432"/>
    <property type="match status" value="1"/>
</dbReference>
<dbReference type="Pfam" id="PF01966">
    <property type="entry name" value="HD"/>
    <property type="match status" value="1"/>
</dbReference>
<proteinExistence type="predicted"/>
<dbReference type="GO" id="GO:0006203">
    <property type="term" value="P:dGTP catabolic process"/>
    <property type="evidence" value="ECO:0007669"/>
    <property type="project" value="TreeGrafter"/>
</dbReference>
<dbReference type="InterPro" id="IPR050135">
    <property type="entry name" value="dGTPase-like"/>
</dbReference>
<evidence type="ECO:0000313" key="2">
    <source>
        <dbReference type="EMBL" id="PIS15631.1"/>
    </source>
</evidence>
<dbReference type="GO" id="GO:0008832">
    <property type="term" value="F:dGTPase activity"/>
    <property type="evidence" value="ECO:0007669"/>
    <property type="project" value="TreeGrafter"/>
</dbReference>
<evidence type="ECO:0000313" key="3">
    <source>
        <dbReference type="Proteomes" id="UP000231198"/>
    </source>
</evidence>
<organism evidence="2 3">
    <name type="scientific">Candidatus Roizmanbacteria bacterium CG09_land_8_20_14_0_10_41_9</name>
    <dbReference type="NCBI Taxonomy" id="1974850"/>
    <lineage>
        <taxon>Bacteria</taxon>
        <taxon>Candidatus Roizmaniibacteriota</taxon>
    </lineage>
</organism>
<feature type="domain" description="HD" evidence="1">
    <location>
        <begin position="53"/>
        <end position="155"/>
    </location>
</feature>
<dbReference type="EMBL" id="PEZG01000057">
    <property type="protein sequence ID" value="PIS15631.1"/>
    <property type="molecule type" value="Genomic_DNA"/>
</dbReference>
<dbReference type="PANTHER" id="PTHR11373:SF41">
    <property type="entry name" value="METAL-DEPENDENT PHOSPHOHYDROLASE"/>
    <property type="match status" value="1"/>
</dbReference>
<dbReference type="InterPro" id="IPR003607">
    <property type="entry name" value="HD/PDEase_dom"/>
</dbReference>
<dbReference type="Proteomes" id="UP000231198">
    <property type="component" value="Unassembled WGS sequence"/>
</dbReference>
<accession>A0A2H0WSN1</accession>
<protein>
    <recommendedName>
        <fullName evidence="1">HD domain-containing protein</fullName>
    </recommendedName>
</protein>
<dbReference type="SUPFAM" id="SSF109604">
    <property type="entry name" value="HD-domain/PDEase-like"/>
    <property type="match status" value="1"/>
</dbReference>
<dbReference type="InterPro" id="IPR006674">
    <property type="entry name" value="HD_domain"/>
</dbReference>
<comment type="caution">
    <text evidence="2">The sequence shown here is derived from an EMBL/GenBank/DDBJ whole genome shotgun (WGS) entry which is preliminary data.</text>
</comment>
<name>A0A2H0WSN1_9BACT</name>
<dbReference type="AlphaFoldDB" id="A0A2H0WSN1"/>
<sequence length="321" mass="37496">MKSITIFDKIYGTYKITSPVIIKLLKSSPVQRLKKIAQFGVPDQLYHLKGYSRYDHSVGVFLLLRKLEASELEQIAGLLHDVSHTAFSHVIDYVYNMSELEEYQDNQHKSFILNSEIKAILMKYDIDPNLITNYYLFGLLEQRIPDLCADRIDYALREFPIKTARLCLSGITVTKDRIVFNDRELAILFAKNFLDRQKKHWGGFEAVVRYRIFAQALKEALDKNIIRSEDLWKYDDFVVKKLKKSSNKKIHSILTLLKNKSLDHLPKGRKALHKKFRYVDPQVVTASGLKRLSFIDKSFRDLLQKEKKQNKKGVQERIITI</sequence>
<dbReference type="PANTHER" id="PTHR11373">
    <property type="entry name" value="DEOXYNUCLEOSIDE TRIPHOSPHATE TRIPHOSPHOHYDROLASE"/>
    <property type="match status" value="1"/>
</dbReference>
<reference evidence="3" key="1">
    <citation type="submission" date="2017-09" db="EMBL/GenBank/DDBJ databases">
        <title>Depth-based differentiation of microbial function through sediment-hosted aquifers and enrichment of novel symbionts in the deep terrestrial subsurface.</title>
        <authorList>
            <person name="Probst A.J."/>
            <person name="Ladd B."/>
            <person name="Jarett J.K."/>
            <person name="Geller-Mcgrath D.E."/>
            <person name="Sieber C.M.K."/>
            <person name="Emerson J.B."/>
            <person name="Anantharaman K."/>
            <person name="Thomas B.C."/>
            <person name="Malmstrom R."/>
            <person name="Stieglmeier M."/>
            <person name="Klingl A."/>
            <person name="Woyke T."/>
            <person name="Ryan C.M."/>
            <person name="Banfield J.F."/>
        </authorList>
    </citation>
    <scope>NUCLEOTIDE SEQUENCE [LARGE SCALE GENOMIC DNA]</scope>
</reference>
<evidence type="ECO:0000259" key="1">
    <source>
        <dbReference type="PROSITE" id="PS51831"/>
    </source>
</evidence>
<dbReference type="CDD" id="cd00077">
    <property type="entry name" value="HDc"/>
    <property type="match status" value="1"/>
</dbReference>
<gene>
    <name evidence="2" type="ORF">COT62_02630</name>
</gene>
<dbReference type="PROSITE" id="PS51831">
    <property type="entry name" value="HD"/>
    <property type="match status" value="1"/>
</dbReference>